<evidence type="ECO:0008006" key="3">
    <source>
        <dbReference type="Google" id="ProtNLM"/>
    </source>
</evidence>
<dbReference type="PANTHER" id="PTHR32305:SF15">
    <property type="entry name" value="PROTEIN RHSA-RELATED"/>
    <property type="match status" value="1"/>
</dbReference>
<sequence>MLQNSSQAACAYIGYRQPRRTGPANRQTRCLRAHHPPLRRLLAGEIRGSRLSEYLYEPDSFVPLAAQGEVQSLALVEQPLRFQGQYFYGETGLHYNRFRYYDPAVGRFVHQDPIGLFSGENFYAYGVNPNEWIDPNGLSTHRNRMNKAAGLAPKHQTHHKIPQALFKKRPILKCIDQDAPENPINPPKYAGKFDGKKGKYYSKSTHRGSHNEYSDALLDAIDREISSAGGCPKKLSKRLGDMQKLPHKELKNGTPIRKSERSNFKLWDDILKKGGF</sequence>
<dbReference type="PRINTS" id="PR00394">
    <property type="entry name" value="RHSPROTEIN"/>
</dbReference>
<evidence type="ECO:0000313" key="1">
    <source>
        <dbReference type="EMBL" id="QPS11390.1"/>
    </source>
</evidence>
<gene>
    <name evidence="1" type="ORF">I6G66_03820</name>
</gene>
<dbReference type="EMBL" id="CP065668">
    <property type="protein sequence ID" value="QPS11390.1"/>
    <property type="molecule type" value="Genomic_DNA"/>
</dbReference>
<dbReference type="PANTHER" id="PTHR32305">
    <property type="match status" value="1"/>
</dbReference>
<dbReference type="NCBIfam" id="TIGR03696">
    <property type="entry name" value="Rhs_assc_core"/>
    <property type="match status" value="1"/>
</dbReference>
<dbReference type="Gene3D" id="2.180.10.10">
    <property type="entry name" value="RHS repeat-associated core"/>
    <property type="match status" value="1"/>
</dbReference>
<name>A0A7T2W3L3_DELAC</name>
<evidence type="ECO:0000313" key="2">
    <source>
        <dbReference type="Proteomes" id="UP000594778"/>
    </source>
</evidence>
<dbReference type="AlphaFoldDB" id="A0A7T2W3L3"/>
<reference evidence="1 2" key="1">
    <citation type="submission" date="2020-12" db="EMBL/GenBank/DDBJ databases">
        <title>FDA dAtabase for Regulatory Grade micrObial Sequences (FDA-ARGOS): Supporting development and validation of Infectious Disease Dx tests.</title>
        <authorList>
            <person name="Sproer C."/>
            <person name="Gronow S."/>
            <person name="Severitt S."/>
            <person name="Schroder I."/>
            <person name="Tallon L."/>
            <person name="Sadzewicz L."/>
            <person name="Zhao X."/>
            <person name="Boylan J."/>
            <person name="Ott S."/>
            <person name="Bowen H."/>
            <person name="Vavikolanu K."/>
            <person name="Mehta A."/>
            <person name="Aluvathingal J."/>
            <person name="Nadendla S."/>
            <person name="Lowell S."/>
            <person name="Myers T."/>
            <person name="Yan Y."/>
            <person name="Sichtig H."/>
        </authorList>
    </citation>
    <scope>NUCLEOTIDE SEQUENCE [LARGE SCALE GENOMIC DNA]</scope>
    <source>
        <strain evidence="1 2">FDAARGOS_909</strain>
    </source>
</reference>
<proteinExistence type="predicted"/>
<dbReference type="InterPro" id="IPR032871">
    <property type="entry name" value="AHH_dom_containing"/>
</dbReference>
<dbReference type="InterPro" id="IPR050708">
    <property type="entry name" value="T6SS_VgrG/RHS"/>
</dbReference>
<dbReference type="InterPro" id="IPR022385">
    <property type="entry name" value="Rhs_assc_core"/>
</dbReference>
<protein>
    <recommendedName>
        <fullName evidence="3">RHS repeat-associated core domain-containing protein</fullName>
    </recommendedName>
</protein>
<organism evidence="1 2">
    <name type="scientific">Delftia acidovorans</name>
    <name type="common">Pseudomonas acidovorans</name>
    <name type="synonym">Comamonas acidovorans</name>
    <dbReference type="NCBI Taxonomy" id="80866"/>
    <lineage>
        <taxon>Bacteria</taxon>
        <taxon>Pseudomonadati</taxon>
        <taxon>Pseudomonadota</taxon>
        <taxon>Betaproteobacteria</taxon>
        <taxon>Burkholderiales</taxon>
        <taxon>Comamonadaceae</taxon>
        <taxon>Delftia</taxon>
    </lineage>
</organism>
<accession>A0A7T2W3L3</accession>
<dbReference type="Proteomes" id="UP000594778">
    <property type="component" value="Chromosome"/>
</dbReference>
<dbReference type="Pfam" id="PF14412">
    <property type="entry name" value="AHH"/>
    <property type="match status" value="1"/>
</dbReference>